<name>A0ABT8BD01_9HYPH</name>
<keyword evidence="3" id="KW-1185">Reference proteome</keyword>
<gene>
    <name evidence="2" type="ORF">QWZ12_01040</name>
</gene>
<comment type="caution">
    <text evidence="2">The sequence shown here is derived from an EMBL/GenBank/DDBJ whole genome shotgun (WGS) entry which is preliminary data.</text>
</comment>
<organism evidence="2 3">
    <name type="scientific">Methylobacterium adhaesivum</name>
    <dbReference type="NCBI Taxonomy" id="333297"/>
    <lineage>
        <taxon>Bacteria</taxon>
        <taxon>Pseudomonadati</taxon>
        <taxon>Pseudomonadota</taxon>
        <taxon>Alphaproteobacteria</taxon>
        <taxon>Hyphomicrobiales</taxon>
        <taxon>Methylobacteriaceae</taxon>
        <taxon>Methylobacterium</taxon>
    </lineage>
</organism>
<dbReference type="EMBL" id="JAUFPX010000002">
    <property type="protein sequence ID" value="MDN3589191.1"/>
    <property type="molecule type" value="Genomic_DNA"/>
</dbReference>
<evidence type="ECO:0000259" key="1">
    <source>
        <dbReference type="Pfam" id="PF00535"/>
    </source>
</evidence>
<accession>A0ABT8BD01</accession>
<dbReference type="PANTHER" id="PTHR43179">
    <property type="entry name" value="RHAMNOSYLTRANSFERASE WBBL"/>
    <property type="match status" value="1"/>
</dbReference>
<feature type="domain" description="Glycosyltransferase 2-like" evidence="1">
    <location>
        <begin position="406"/>
        <end position="525"/>
    </location>
</feature>
<protein>
    <submittedName>
        <fullName evidence="2">Glycosyltransferase</fullName>
        <ecNumber evidence="2">2.4.-.-</ecNumber>
    </submittedName>
</protein>
<proteinExistence type="predicted"/>
<dbReference type="Gene3D" id="3.90.550.10">
    <property type="entry name" value="Spore Coat Polysaccharide Biosynthesis Protein SpsA, Chain A"/>
    <property type="match status" value="1"/>
</dbReference>
<keyword evidence="2" id="KW-0808">Transferase</keyword>
<dbReference type="PANTHER" id="PTHR43179:SF7">
    <property type="entry name" value="RHAMNOSYLTRANSFERASE WBBL"/>
    <property type="match status" value="1"/>
</dbReference>
<dbReference type="InterPro" id="IPR001173">
    <property type="entry name" value="Glyco_trans_2-like"/>
</dbReference>
<reference evidence="3" key="1">
    <citation type="journal article" date="2019" name="Int. J. Syst. Evol. Microbiol.">
        <title>The Global Catalogue of Microorganisms (GCM) 10K type strain sequencing project: providing services to taxonomists for standard genome sequencing and annotation.</title>
        <authorList>
            <consortium name="The Broad Institute Genomics Platform"/>
            <consortium name="The Broad Institute Genome Sequencing Center for Infectious Disease"/>
            <person name="Wu L."/>
            <person name="Ma J."/>
        </authorList>
    </citation>
    <scope>NUCLEOTIDE SEQUENCE [LARGE SCALE GENOMIC DNA]</scope>
    <source>
        <strain evidence="3">CECT 7069</strain>
    </source>
</reference>
<keyword evidence="2" id="KW-0328">Glycosyltransferase</keyword>
<sequence length="674" mass="73393">MTRLAWLGRPTAFTLQPCDDSAFGWRLSLAGAPRGCWVVLTYRERAVPRPLRPLIRLVRAAEHHDVFPLPGAALGSASWLGYLPPDCTDIHLALDPRTGFDLERVGVRTHADLIAECFAKRPIRAFAALYNAVRGDERRFRDILRGACATTPRTRYRAWAATRRRRANASPMAAGPPIHLVIPAKQSESEAVATTLRSLEAQTSTRWHAVVAWVDGRGEATSTDSRVTHRDWPTGGLLRTLAPDAAILGLLDPSEGLEADALALLSDVLGGADAPQMVYADAETLGAYPLPRLKPDWSPDLALAQGYPGFTLYTGSLLARLMDSSLGTPEAARIDLGLRATGMATASQVAHLPRVLLRGPDIDRTARHAERLEHHLDVAGSPARAHRYPAGSDLLWPLPEPAPLVSIVIPSRDRLDLLRPAVEGVLDRTAYPAIELVIVDNGSTDPAVRTYYEQLRRDPRVAILDWPGPFDFSAMTNAGVAATRGRVVLLLNNDIAVLREDWLDVMVRQACRLEVGAVGAKLLYADGTLQHAGVVVGLGGRAGHILRRRPADTPGHLGQNRVAHEVSAVTAACLAVERHKYDAVGGLDAQAFPIDFNDVDLCLRLNAAGFKTVWTPHAVVAHLESTSRGPALGAARIRFEAEAARFVDRWRETIRHDPYFHPALSLTTFGEDLE</sequence>
<dbReference type="Pfam" id="PF00535">
    <property type="entry name" value="Glycos_transf_2"/>
    <property type="match status" value="1"/>
</dbReference>
<dbReference type="EC" id="2.4.-.-" evidence="2"/>
<dbReference type="GO" id="GO:0016757">
    <property type="term" value="F:glycosyltransferase activity"/>
    <property type="evidence" value="ECO:0007669"/>
    <property type="project" value="UniProtKB-KW"/>
</dbReference>
<dbReference type="InterPro" id="IPR029044">
    <property type="entry name" value="Nucleotide-diphossugar_trans"/>
</dbReference>
<dbReference type="RefSeq" id="WP_238226943.1">
    <property type="nucleotide sequence ID" value="NZ_BPQD01000022.1"/>
</dbReference>
<dbReference type="Proteomes" id="UP001224644">
    <property type="component" value="Unassembled WGS sequence"/>
</dbReference>
<evidence type="ECO:0000313" key="2">
    <source>
        <dbReference type="EMBL" id="MDN3589191.1"/>
    </source>
</evidence>
<evidence type="ECO:0000313" key="3">
    <source>
        <dbReference type="Proteomes" id="UP001224644"/>
    </source>
</evidence>
<dbReference type="SUPFAM" id="SSF53448">
    <property type="entry name" value="Nucleotide-diphospho-sugar transferases"/>
    <property type="match status" value="1"/>
</dbReference>